<dbReference type="eggNOG" id="ENOG502Z85G">
    <property type="taxonomic scope" value="Bacteria"/>
</dbReference>
<sequence>MPAAHIAPPELDALLQSARSEGPLQAVLDWLARPASSDPAHEAPLLAGCLALFAQAELEAQARVRVLDIFHDRALSCAITLKPELAASALPVPDALRAAADHLAGVLMQVARGYLDALRARVAHKPSRAAGHAMLCVLDAYALSTLIAADLPAGFWSTAHALLMHTRTMAMPATQVAGSADAEQLYRELIALDLAQPPHLTPADFFNIADYVRSYSGAVQIQINAPHRDLDSWFWLDDESDRGPVPLLRSPPDTERGSHILYCSCQRLGQVLAHHLDLIDEGGNAADLYLPGCLGQVRTRRLLRRLQARWMAMPRRQFARRERGMAVRMLIGFDAIWQLLDKRDPAAEWGNQTTGWTLLNDSANGFALRMDNGPTGLIRPGMPVLIKGSGSRTWMICVVRWARSAHAGAVDVGVELLSHGAQAATVVFSDAEPRTTVHALRLPPLPRQRAHPALMLPSGDARGRELLLAHMSGPGCRLGEARLSDLDLQTQAFELYELDELTAASGRG</sequence>
<keyword evidence="2" id="KW-1185">Reference proteome</keyword>
<evidence type="ECO:0008006" key="3">
    <source>
        <dbReference type="Google" id="ProtNLM"/>
    </source>
</evidence>
<protein>
    <recommendedName>
        <fullName evidence="3">PilZ domain-containing protein</fullName>
    </recommendedName>
</protein>
<organism evidence="1 2">
    <name type="scientific">Methyloversatilis universalis (strain ATCC BAA-1314 / DSM 25237 / JCM 13912 / CCUG 52030 / FAM5)</name>
    <dbReference type="NCBI Taxonomy" id="1000565"/>
    <lineage>
        <taxon>Bacteria</taxon>
        <taxon>Pseudomonadati</taxon>
        <taxon>Pseudomonadota</taxon>
        <taxon>Betaproteobacteria</taxon>
        <taxon>Nitrosomonadales</taxon>
        <taxon>Sterolibacteriaceae</taxon>
        <taxon>Methyloversatilis</taxon>
    </lineage>
</organism>
<accession>F5RDW9</accession>
<evidence type="ECO:0000313" key="2">
    <source>
        <dbReference type="Proteomes" id="UP000005019"/>
    </source>
</evidence>
<name>F5RDW9_METUF</name>
<evidence type="ECO:0000313" key="1">
    <source>
        <dbReference type="EMBL" id="EGK71100.1"/>
    </source>
</evidence>
<proteinExistence type="predicted"/>
<dbReference type="AlphaFoldDB" id="F5RDW9"/>
<dbReference type="RefSeq" id="WP_008062111.1">
    <property type="nucleotide sequence ID" value="NZ_AFHG01000052.1"/>
</dbReference>
<gene>
    <name evidence="1" type="ORF">METUNv1_02486</name>
</gene>
<dbReference type="STRING" id="1000565.METUNv1_02486"/>
<dbReference type="Proteomes" id="UP000005019">
    <property type="component" value="Unassembled WGS sequence"/>
</dbReference>
<comment type="caution">
    <text evidence="1">The sequence shown here is derived from an EMBL/GenBank/DDBJ whole genome shotgun (WGS) entry which is preliminary data.</text>
</comment>
<dbReference type="EMBL" id="AFHG01000052">
    <property type="protein sequence ID" value="EGK71100.1"/>
    <property type="molecule type" value="Genomic_DNA"/>
</dbReference>
<reference evidence="1 2" key="1">
    <citation type="journal article" date="2011" name="J. Bacteriol.">
        <title>Genome sequence of Methyloversatilis universalis FAM5T, a methylotrophic representative of the order Rhodocyclales.</title>
        <authorList>
            <person name="Kittichotirat W."/>
            <person name="Good N.M."/>
            <person name="Hall R."/>
            <person name="Bringel F."/>
            <person name="Lajus A."/>
            <person name="Medigue C."/>
            <person name="Smalley N.E."/>
            <person name="Beck D."/>
            <person name="Bumgarner R."/>
            <person name="Vuilleumier S."/>
            <person name="Kalyuzhnaya M.G."/>
        </authorList>
    </citation>
    <scope>NUCLEOTIDE SEQUENCE [LARGE SCALE GENOMIC DNA]</scope>
    <source>
        <strain evidence="2">ATCC BAA-1314 / JCM 13912 / FAM5</strain>
    </source>
</reference>